<evidence type="ECO:0000256" key="2">
    <source>
        <dbReference type="SAM" id="Phobius"/>
    </source>
</evidence>
<evidence type="ECO:0000256" key="1">
    <source>
        <dbReference type="SAM" id="MobiDB-lite"/>
    </source>
</evidence>
<gene>
    <name evidence="4" type="ORF">HGG74_01950</name>
</gene>
<reference evidence="4 5" key="1">
    <citation type="submission" date="2020-04" db="EMBL/GenBank/DDBJ databases">
        <title>Arthrobacter sp. nov.</title>
        <authorList>
            <person name="Liu S."/>
        </authorList>
    </citation>
    <scope>NUCLEOTIDE SEQUENCE [LARGE SCALE GENOMIC DNA]</scope>
    <source>
        <strain evidence="4 5">E918</strain>
    </source>
</reference>
<keyword evidence="2" id="KW-1133">Transmembrane helix</keyword>
<feature type="signal peptide" evidence="3">
    <location>
        <begin position="1"/>
        <end position="27"/>
    </location>
</feature>
<feature type="compositionally biased region" description="Low complexity" evidence="1">
    <location>
        <begin position="117"/>
        <end position="128"/>
    </location>
</feature>
<sequence length="892" mass="91189">MNNSDVPRRRHRLRAGLAALLAGVMIAAGGYPEADAGTSDPAPVATSTATPGQAPAVEQTPVPLTKPPGGQTADQQAAPGDGPAPGSGPAAPPPSVDQPAGNGSVPAPGPDQPPAAEPEQPATKPEQPGNGTGSGRPDSSPADGSAPTTNQPKPSEPGPDQPDPDQPDTGVDTETETGPGAAGGGSWDSGESDQPAQLRLVQAFNVPKADFGRFWTLSAKQGERTVFGGRGPEVPARGFANVPAGAATVLSARMDPGWSQAADVAAEPAWSCRDERSGEGVAVRGGDTLGSLEPGQRVLCVAAVQLRDGPLSVTKSAVTLTQDPAGRWNLGYEIRVINTSRTADAGYGLTDTLDFGPGIGIVSAAWTRLGTQPRVSGSWPDTDRNRTQTLAAPGTAIGHSSTGETVHTYHVSAVVTVDEDTAAAALECRPGDEASGGLRSTAVLNSRIEASACRTVPVGVQVDKVWTINGTDYLHGSRPGGFGASLRLSTAGAVQLAGEVRPEHTQQWGTAAGGYRPGADLDVTESLTLPEGCEAVRSSGTGTQQLSAALNRLTVRTVVECTQRLTLVHTLAPAELAGRLSGKWTLTATPEGAVAPELSGTSGASGEVQAGRTYRLDDAPAFLGDQEFAAEPWRCRLDSGSGKLVQQGSSVVPGYGQHITCTVANTWQGPGLEVSKNAGNPAPVPGTAGTQWEVVYGVSIKNPSMVSPARYTLVDWLAFGQGVEIVSARWMLPAAGLSGRWTEPGSLPLETLAAGRAIDVMDSHDYLVTVRVRVKPGTAVEDLDCRPEDSGQTGMMNMVALNGGTVVQACAALDHLVRSGPTAEGGVLVPPGPGPGSGPADAPAKQANAPGLVRLSPVLAVSSIDQRGVVTAAAMLLLSAALVLFLSRPRRH</sequence>
<proteinExistence type="predicted"/>
<keyword evidence="5" id="KW-1185">Reference proteome</keyword>
<dbReference type="Proteomes" id="UP000544090">
    <property type="component" value="Unassembled WGS sequence"/>
</dbReference>
<dbReference type="InterPro" id="IPR006311">
    <property type="entry name" value="TAT_signal"/>
</dbReference>
<evidence type="ECO:0000313" key="5">
    <source>
        <dbReference type="Proteomes" id="UP000544090"/>
    </source>
</evidence>
<evidence type="ECO:0000313" key="4">
    <source>
        <dbReference type="EMBL" id="NKX53317.1"/>
    </source>
</evidence>
<dbReference type="AlphaFoldDB" id="A0A7X6K2L3"/>
<keyword evidence="2" id="KW-0812">Transmembrane</keyword>
<dbReference type="EMBL" id="JAAZSQ010000001">
    <property type="protein sequence ID" value="NKX53317.1"/>
    <property type="molecule type" value="Genomic_DNA"/>
</dbReference>
<accession>A0A7X6K2L3</accession>
<feature type="compositionally biased region" description="Acidic residues" evidence="1">
    <location>
        <begin position="162"/>
        <end position="175"/>
    </location>
</feature>
<evidence type="ECO:0000256" key="3">
    <source>
        <dbReference type="SAM" id="SignalP"/>
    </source>
</evidence>
<organism evidence="4 5">
    <name type="scientific">Arthrobacter mobilis</name>
    <dbReference type="NCBI Taxonomy" id="2724944"/>
    <lineage>
        <taxon>Bacteria</taxon>
        <taxon>Bacillati</taxon>
        <taxon>Actinomycetota</taxon>
        <taxon>Actinomycetes</taxon>
        <taxon>Micrococcales</taxon>
        <taxon>Micrococcaceae</taxon>
        <taxon>Arthrobacter</taxon>
    </lineage>
</organism>
<dbReference type="PROSITE" id="PS51318">
    <property type="entry name" value="TAT"/>
    <property type="match status" value="1"/>
</dbReference>
<protein>
    <submittedName>
        <fullName evidence="4">Uncharacterized protein</fullName>
    </submittedName>
</protein>
<name>A0A7X6K2L3_9MICC</name>
<feature type="region of interest" description="Disordered" evidence="1">
    <location>
        <begin position="31"/>
        <end position="194"/>
    </location>
</feature>
<feature type="compositionally biased region" description="Pro residues" evidence="1">
    <location>
        <begin position="107"/>
        <end position="116"/>
    </location>
</feature>
<keyword evidence="2" id="KW-0472">Membrane</keyword>
<feature type="transmembrane region" description="Helical" evidence="2">
    <location>
        <begin position="868"/>
        <end position="886"/>
    </location>
</feature>
<feature type="region of interest" description="Disordered" evidence="1">
    <location>
        <begin position="823"/>
        <end position="846"/>
    </location>
</feature>
<keyword evidence="3" id="KW-0732">Signal</keyword>
<comment type="caution">
    <text evidence="4">The sequence shown here is derived from an EMBL/GenBank/DDBJ whole genome shotgun (WGS) entry which is preliminary data.</text>
</comment>
<feature type="chain" id="PRO_5039606746" evidence="3">
    <location>
        <begin position="28"/>
        <end position="892"/>
    </location>
</feature>
<dbReference type="RefSeq" id="WP_168484637.1">
    <property type="nucleotide sequence ID" value="NZ_JAAZSQ010000001.1"/>
</dbReference>